<dbReference type="AlphaFoldDB" id="A0A6P5FZF5"/>
<feature type="domain" description="HECT" evidence="7">
    <location>
        <begin position="62"/>
        <end position="107"/>
    </location>
</feature>
<organism evidence="8 9">
    <name type="scientific">Ananas comosus</name>
    <name type="common">Pineapple</name>
    <name type="synonym">Ananas ananas</name>
    <dbReference type="NCBI Taxonomy" id="4615"/>
    <lineage>
        <taxon>Eukaryota</taxon>
        <taxon>Viridiplantae</taxon>
        <taxon>Streptophyta</taxon>
        <taxon>Embryophyta</taxon>
        <taxon>Tracheophyta</taxon>
        <taxon>Spermatophyta</taxon>
        <taxon>Magnoliopsida</taxon>
        <taxon>Liliopsida</taxon>
        <taxon>Poales</taxon>
        <taxon>Bromeliaceae</taxon>
        <taxon>Bromelioideae</taxon>
        <taxon>Ananas</taxon>
    </lineage>
</organism>
<dbReference type="PROSITE" id="PS50237">
    <property type="entry name" value="HECT"/>
    <property type="match status" value="1"/>
</dbReference>
<keyword evidence="8" id="KW-1185">Reference proteome</keyword>
<evidence type="ECO:0000256" key="4">
    <source>
        <dbReference type="ARBA" id="ARBA00022786"/>
    </source>
</evidence>
<evidence type="ECO:0000256" key="5">
    <source>
        <dbReference type="PROSITE-ProRule" id="PRU00104"/>
    </source>
</evidence>
<comment type="caution">
    <text evidence="5">Lacks conserved residue(s) required for the propagation of feature annotation.</text>
</comment>
<reference evidence="9" key="2">
    <citation type="submission" date="2025-08" db="UniProtKB">
        <authorList>
            <consortium name="RefSeq"/>
        </authorList>
    </citation>
    <scope>IDENTIFICATION</scope>
    <source>
        <tissue evidence="9">Leaf</tissue>
    </source>
</reference>
<feature type="signal peptide" evidence="6">
    <location>
        <begin position="1"/>
        <end position="20"/>
    </location>
</feature>
<dbReference type="OrthoDB" id="1710516at2759"/>
<sequence length="107" mass="11890">MDLLAVDLLVVVLLAGESFATDLLANEFITTDLLAAKILIADLLSDELSTVPISNRRKICKKKLLSGGRHDIDVDDLRINTKYTGGYSYSSRTVKLFWEVTIQFVLS</sequence>
<dbReference type="RefSeq" id="XP_020098370.1">
    <property type="nucleotide sequence ID" value="XM_020242781.1"/>
</dbReference>
<evidence type="ECO:0000259" key="7">
    <source>
        <dbReference type="PROSITE" id="PS50237"/>
    </source>
</evidence>
<evidence type="ECO:0000256" key="3">
    <source>
        <dbReference type="ARBA" id="ARBA00022679"/>
    </source>
</evidence>
<dbReference type="Proteomes" id="UP000515123">
    <property type="component" value="Linkage group 11"/>
</dbReference>
<dbReference type="SUPFAM" id="SSF56204">
    <property type="entry name" value="Hect, E3 ligase catalytic domain"/>
    <property type="match status" value="1"/>
</dbReference>
<dbReference type="InterPro" id="IPR000569">
    <property type="entry name" value="HECT_dom"/>
</dbReference>
<dbReference type="Gene3D" id="3.30.2410.10">
    <property type="entry name" value="Hect, E3 ligase catalytic domain"/>
    <property type="match status" value="1"/>
</dbReference>
<dbReference type="GO" id="GO:0000209">
    <property type="term" value="P:protein polyubiquitination"/>
    <property type="evidence" value="ECO:0007669"/>
    <property type="project" value="InterPro"/>
</dbReference>
<dbReference type="PANTHER" id="PTHR45700">
    <property type="entry name" value="UBIQUITIN-PROTEIN LIGASE E3C"/>
    <property type="match status" value="1"/>
</dbReference>
<evidence type="ECO:0000256" key="6">
    <source>
        <dbReference type="SAM" id="SignalP"/>
    </source>
</evidence>
<dbReference type="InterPro" id="IPR035983">
    <property type="entry name" value="Hect_E3_ubiquitin_ligase"/>
</dbReference>
<dbReference type="GO" id="GO:0006511">
    <property type="term" value="P:ubiquitin-dependent protein catabolic process"/>
    <property type="evidence" value="ECO:0007669"/>
    <property type="project" value="TreeGrafter"/>
</dbReference>
<evidence type="ECO:0000313" key="8">
    <source>
        <dbReference type="Proteomes" id="UP000515123"/>
    </source>
</evidence>
<dbReference type="InterPro" id="IPR044611">
    <property type="entry name" value="E3A/B/C-like"/>
</dbReference>
<comment type="catalytic activity">
    <reaction evidence="1">
        <text>S-ubiquitinyl-[E2 ubiquitin-conjugating enzyme]-L-cysteine + [acceptor protein]-L-lysine = [E2 ubiquitin-conjugating enzyme]-L-cysteine + N(6)-ubiquitinyl-[acceptor protein]-L-lysine.</text>
        <dbReference type="EC" id="2.3.2.26"/>
    </reaction>
</comment>
<keyword evidence="6" id="KW-0732">Signal</keyword>
<dbReference type="GO" id="GO:0061630">
    <property type="term" value="F:ubiquitin protein ligase activity"/>
    <property type="evidence" value="ECO:0007669"/>
    <property type="project" value="UniProtKB-EC"/>
</dbReference>
<accession>A0A6P5FZF5</accession>
<dbReference type="GeneID" id="109717106"/>
<evidence type="ECO:0000313" key="9">
    <source>
        <dbReference type="RefSeq" id="XP_020098370.1"/>
    </source>
</evidence>
<keyword evidence="3" id="KW-0808">Transferase</keyword>
<reference evidence="8" key="1">
    <citation type="journal article" date="2015" name="Nat. Genet.">
        <title>The pineapple genome and the evolution of CAM photosynthesis.</title>
        <authorList>
            <person name="Ming R."/>
            <person name="VanBuren R."/>
            <person name="Wai C.M."/>
            <person name="Tang H."/>
            <person name="Schatz M.C."/>
            <person name="Bowers J.E."/>
            <person name="Lyons E."/>
            <person name="Wang M.L."/>
            <person name="Chen J."/>
            <person name="Biggers E."/>
            <person name="Zhang J."/>
            <person name="Huang L."/>
            <person name="Zhang L."/>
            <person name="Miao W."/>
            <person name="Zhang J."/>
            <person name="Ye Z."/>
            <person name="Miao C."/>
            <person name="Lin Z."/>
            <person name="Wang H."/>
            <person name="Zhou H."/>
            <person name="Yim W.C."/>
            <person name="Priest H.D."/>
            <person name="Zheng C."/>
            <person name="Woodhouse M."/>
            <person name="Edger P.P."/>
            <person name="Guyot R."/>
            <person name="Guo H.B."/>
            <person name="Guo H."/>
            <person name="Zheng G."/>
            <person name="Singh R."/>
            <person name="Sharma A."/>
            <person name="Min X."/>
            <person name="Zheng Y."/>
            <person name="Lee H."/>
            <person name="Gurtowski J."/>
            <person name="Sedlazeck F.J."/>
            <person name="Harkess A."/>
            <person name="McKain M.R."/>
            <person name="Liao Z."/>
            <person name="Fang J."/>
            <person name="Liu J."/>
            <person name="Zhang X."/>
            <person name="Zhang Q."/>
            <person name="Hu W."/>
            <person name="Qin Y."/>
            <person name="Wang K."/>
            <person name="Chen L.Y."/>
            <person name="Shirley N."/>
            <person name="Lin Y.R."/>
            <person name="Liu L.Y."/>
            <person name="Hernandez A.G."/>
            <person name="Wright C.L."/>
            <person name="Bulone V."/>
            <person name="Tuskan G.A."/>
            <person name="Heath K."/>
            <person name="Zee F."/>
            <person name="Moore P.H."/>
            <person name="Sunkar R."/>
            <person name="Leebens-Mack J.H."/>
            <person name="Mockler T."/>
            <person name="Bennetzen J.L."/>
            <person name="Freeling M."/>
            <person name="Sankoff D."/>
            <person name="Paterson A.H."/>
            <person name="Zhu X."/>
            <person name="Yang X."/>
            <person name="Smith J.A."/>
            <person name="Cushman J.C."/>
            <person name="Paull R.E."/>
            <person name="Yu Q."/>
        </authorList>
    </citation>
    <scope>NUCLEOTIDE SEQUENCE [LARGE SCALE GENOMIC DNA]</scope>
    <source>
        <strain evidence="8">cv. F153</strain>
    </source>
</reference>
<evidence type="ECO:0000256" key="1">
    <source>
        <dbReference type="ARBA" id="ARBA00000885"/>
    </source>
</evidence>
<gene>
    <name evidence="9" type="primary">LOC109717106</name>
</gene>
<keyword evidence="4 5" id="KW-0833">Ubl conjugation pathway</keyword>
<dbReference type="Pfam" id="PF00632">
    <property type="entry name" value="HECT"/>
    <property type="match status" value="1"/>
</dbReference>
<name>A0A6P5FZF5_ANACO</name>
<protein>
    <recommendedName>
        <fullName evidence="2">HECT-type E3 ubiquitin transferase</fullName>
        <ecNumber evidence="2">2.3.2.26</ecNumber>
    </recommendedName>
</protein>
<dbReference type="PANTHER" id="PTHR45700:SF2">
    <property type="entry name" value="UBIQUITIN-PROTEIN LIGASE E3C"/>
    <property type="match status" value="1"/>
</dbReference>
<dbReference type="EC" id="2.3.2.26" evidence="2"/>
<evidence type="ECO:0000256" key="2">
    <source>
        <dbReference type="ARBA" id="ARBA00012485"/>
    </source>
</evidence>
<feature type="chain" id="PRO_5028266351" description="HECT-type E3 ubiquitin transferase" evidence="6">
    <location>
        <begin position="21"/>
        <end position="107"/>
    </location>
</feature>
<proteinExistence type="predicted"/>